<dbReference type="VEuPathDB" id="FungiDB:sscle_06g050780"/>
<dbReference type="OrthoDB" id="9988102at2759"/>
<dbReference type="AlphaFoldDB" id="A0A1D9Q5T3"/>
<feature type="transmembrane region" description="Helical" evidence="2">
    <location>
        <begin position="872"/>
        <end position="895"/>
    </location>
</feature>
<dbReference type="Proteomes" id="UP000177798">
    <property type="component" value="Chromosome 6"/>
</dbReference>
<organism evidence="3 4">
    <name type="scientific">Sclerotinia sclerotiorum (strain ATCC 18683 / 1980 / Ss-1)</name>
    <name type="common">White mold</name>
    <name type="synonym">Whetzelinia sclerotiorum</name>
    <dbReference type="NCBI Taxonomy" id="665079"/>
    <lineage>
        <taxon>Eukaryota</taxon>
        <taxon>Fungi</taxon>
        <taxon>Dikarya</taxon>
        <taxon>Ascomycota</taxon>
        <taxon>Pezizomycotina</taxon>
        <taxon>Leotiomycetes</taxon>
        <taxon>Helotiales</taxon>
        <taxon>Sclerotiniaceae</taxon>
        <taxon>Sclerotinia</taxon>
    </lineage>
</organism>
<dbReference type="EMBL" id="CP017819">
    <property type="protein sequence ID" value="APA10308.1"/>
    <property type="molecule type" value="Genomic_DNA"/>
</dbReference>
<keyword evidence="2" id="KW-1133">Transmembrane helix</keyword>
<evidence type="ECO:0000313" key="4">
    <source>
        <dbReference type="Proteomes" id="UP000177798"/>
    </source>
</evidence>
<keyword evidence="2" id="KW-0472">Membrane</keyword>
<gene>
    <name evidence="3" type="ORF">sscle_06g050780</name>
</gene>
<evidence type="ECO:0000313" key="3">
    <source>
        <dbReference type="EMBL" id="APA10308.1"/>
    </source>
</evidence>
<keyword evidence="2" id="KW-0812">Transmembrane</keyword>
<protein>
    <submittedName>
        <fullName evidence="3">Uncharacterized protein</fullName>
    </submittedName>
</protein>
<accession>A0A1D9Q5T3</accession>
<feature type="region of interest" description="Disordered" evidence="1">
    <location>
        <begin position="77"/>
        <end position="114"/>
    </location>
</feature>
<evidence type="ECO:0000256" key="1">
    <source>
        <dbReference type="SAM" id="MobiDB-lite"/>
    </source>
</evidence>
<feature type="transmembrane region" description="Helical" evidence="2">
    <location>
        <begin position="902"/>
        <end position="922"/>
    </location>
</feature>
<name>A0A1D9Q5T3_SCLS1</name>
<proteinExistence type="predicted"/>
<evidence type="ECO:0000256" key="2">
    <source>
        <dbReference type="SAM" id="Phobius"/>
    </source>
</evidence>
<feature type="compositionally biased region" description="Low complexity" evidence="1">
    <location>
        <begin position="77"/>
        <end position="88"/>
    </location>
</feature>
<reference evidence="4" key="1">
    <citation type="journal article" date="2017" name="Genome Biol. Evol.">
        <title>The complete genome sequence of the phytopathogenic fungus Sclerotinia sclerotiorum reveals insights into the genome architecture of broad host range pathogens.</title>
        <authorList>
            <person name="Derbyshire M."/>
            <person name="Denton-Giles M."/>
            <person name="Hegedus D."/>
            <person name="Seifbarghy S."/>
            <person name="Rollins J."/>
            <person name="van Kan J."/>
            <person name="Seidl M.F."/>
            <person name="Faino L."/>
            <person name="Mbengue M."/>
            <person name="Navaud O."/>
            <person name="Raffaele S."/>
            <person name="Hammond-Kosack K."/>
            <person name="Heard S."/>
            <person name="Oliver R."/>
        </authorList>
    </citation>
    <scope>NUCLEOTIDE SEQUENCE [LARGE SCALE GENOMIC DNA]</scope>
    <source>
        <strain evidence="4">ATCC 18683 / 1980 / Ss-1</strain>
    </source>
</reference>
<sequence>MYRSVQRIIRKFKDGSWDGGPDDSKEVPRILPDREELSNSHSFLRWLNSPDGSLYDFDDLNVGFMVDYYEETLASQSRSRNYHNSSSSIGGNREKGNQLELGPRPATPDAGGQSFSVLLDDVTNSLKRLSLSATFPAEEGWWTPPHSEPRTPLSSRSSFLLGPWAGNVGPLDATSGGCNEEIRQELNDISRSLSTCHGLSDIFSDHADKMQVISLLKFQHGHHSPHNLKVLYVTTDETADAFLETEHEAVNWVFDTISLILSDGYLAHRFCVPLKKFSKHSMDIGYWGPVISFIQLVHEEALIPRPLPISDQILRMNNALRRVTNPPLPIHISGSLYPLLLFYNAQIGQAFPIEYLLDFCGIYVHELLWRHRKYGKIQFFQHPAFFDIDYHDTSNSFVDTPNFDVERTSKLPLDRIPRFILLLQIFQQPPSLRVIKRNPWEVPDWHRIDHLICIGYREYFWVIYSPAEASFCINYALKTWRRVYQHEPELFSQERFGQIPKLEADAIGRKRSGRSFRRSITSSSSSLLNDSEVRSKNIDKFLTTGIKEKREYLPKTHKINNEHHSSGPQITFETLFSDLAKSSSQNYVIKDKIISSLKRVFGGNSDSLRGTRRMIWKCKCGCTSYDDFSEWPGQEGAIVEFAKELMQAGYITQAQITRQPGRTNNWAPRKPQIGLNLISRIIPRIRQTSLPVFVQSSSKKSTVCLPVDKCRWLHLCMKKRPYATHLKPLHVCKDDEQNPLTDKTFFKALKQAYSKEKTWKDWLIFKLEKIEFIGFEACPDDYVDHIKPNDLPSTTNEYDFVPPLSSKMVPPIGPKHMLHLFQNCSAISQVNSSFYLQRIPRRKIEPITFKANSLNDNLGWGLHFVEGLNTSLAVTVMFIVSSILGIGFAICWTMLEKDIQGAFAVAAYVTSVATLAVMTWQMRAL</sequence>